<dbReference type="PANTHER" id="PTHR12451:SF0">
    <property type="entry name" value="ZINC FINGER PROTEIN CASTOR HOMOLOG 1"/>
    <property type="match status" value="1"/>
</dbReference>
<accession>A0A2C9JYF3</accession>
<feature type="domain" description="C2H2-type" evidence="3">
    <location>
        <begin position="1906"/>
        <end position="1935"/>
    </location>
</feature>
<feature type="domain" description="C2H2-type" evidence="3">
    <location>
        <begin position="704"/>
        <end position="733"/>
    </location>
</feature>
<feature type="domain" description="C2H2-type" evidence="3">
    <location>
        <begin position="1417"/>
        <end position="1441"/>
    </location>
</feature>
<dbReference type="GO" id="GO:0000977">
    <property type="term" value="F:RNA polymerase II transcription regulatory region sequence-specific DNA binding"/>
    <property type="evidence" value="ECO:0007669"/>
    <property type="project" value="TreeGrafter"/>
</dbReference>
<feature type="compositionally biased region" description="Acidic residues" evidence="2">
    <location>
        <begin position="1035"/>
        <end position="1050"/>
    </location>
</feature>
<feature type="domain" description="C2H2-type" evidence="3">
    <location>
        <begin position="763"/>
        <end position="792"/>
    </location>
</feature>
<dbReference type="VEuPathDB" id="VectorBase:BGLB010012"/>
<dbReference type="Proteomes" id="UP000076420">
    <property type="component" value="Unassembled WGS sequence"/>
</dbReference>
<dbReference type="GO" id="GO:0045664">
    <property type="term" value="P:regulation of neuron differentiation"/>
    <property type="evidence" value="ECO:0007669"/>
    <property type="project" value="TreeGrafter"/>
</dbReference>
<feature type="region of interest" description="Disordered" evidence="2">
    <location>
        <begin position="1838"/>
        <end position="1859"/>
    </location>
</feature>
<dbReference type="PANTHER" id="PTHR12451">
    <property type="entry name" value="TRANSCRIPTION FACTOR CASTOR PROTEIN MING -RELATED"/>
    <property type="match status" value="1"/>
</dbReference>
<name>A0A2C9JYF3_BIOGL</name>
<feature type="region of interest" description="Disordered" evidence="2">
    <location>
        <begin position="1786"/>
        <end position="1806"/>
    </location>
</feature>
<dbReference type="GO" id="GO:0008270">
    <property type="term" value="F:zinc ion binding"/>
    <property type="evidence" value="ECO:0007669"/>
    <property type="project" value="UniProtKB-KW"/>
</dbReference>
<dbReference type="EnsemblMetazoa" id="BGLB010012-RB">
    <property type="protein sequence ID" value="BGLB010012-PB"/>
    <property type="gene ID" value="BGLB010012"/>
</dbReference>
<feature type="region of interest" description="Disordered" evidence="2">
    <location>
        <begin position="22"/>
        <end position="60"/>
    </location>
</feature>
<dbReference type="GO" id="GO:0005634">
    <property type="term" value="C:nucleus"/>
    <property type="evidence" value="ECO:0007669"/>
    <property type="project" value="TreeGrafter"/>
</dbReference>
<evidence type="ECO:0000259" key="3">
    <source>
        <dbReference type="PROSITE" id="PS50157"/>
    </source>
</evidence>
<feature type="compositionally biased region" description="Polar residues" evidence="2">
    <location>
        <begin position="189"/>
        <end position="206"/>
    </location>
</feature>
<feature type="region of interest" description="Disordered" evidence="2">
    <location>
        <begin position="1035"/>
        <end position="1054"/>
    </location>
</feature>
<feature type="region of interest" description="Disordered" evidence="2">
    <location>
        <begin position="103"/>
        <end position="131"/>
    </location>
</feature>
<dbReference type="InterPro" id="IPR040373">
    <property type="entry name" value="CASZ1"/>
</dbReference>
<protein>
    <recommendedName>
        <fullName evidence="3">C2H2-type domain-containing protein</fullName>
    </recommendedName>
</protein>
<proteinExistence type="predicted"/>
<feature type="compositionally biased region" description="Basic residues" evidence="2">
    <location>
        <begin position="363"/>
        <end position="372"/>
    </location>
</feature>
<feature type="domain" description="C2H2-type" evidence="3">
    <location>
        <begin position="1179"/>
        <end position="1208"/>
    </location>
</feature>
<dbReference type="InterPro" id="IPR013087">
    <property type="entry name" value="Znf_C2H2_type"/>
</dbReference>
<evidence type="ECO:0000256" key="2">
    <source>
        <dbReference type="SAM" id="MobiDB-lite"/>
    </source>
</evidence>
<feature type="region of interest" description="Disordered" evidence="2">
    <location>
        <begin position="264"/>
        <end position="319"/>
    </location>
</feature>
<feature type="region of interest" description="Disordered" evidence="2">
    <location>
        <begin position="346"/>
        <end position="375"/>
    </location>
</feature>
<feature type="region of interest" description="Disordered" evidence="2">
    <location>
        <begin position="461"/>
        <end position="484"/>
    </location>
</feature>
<dbReference type="OrthoDB" id="10063916at2759"/>
<dbReference type="GO" id="GO:0045944">
    <property type="term" value="P:positive regulation of transcription by RNA polymerase II"/>
    <property type="evidence" value="ECO:0007669"/>
    <property type="project" value="TreeGrafter"/>
</dbReference>
<keyword evidence="1" id="KW-0862">Zinc</keyword>
<dbReference type="GO" id="GO:0000981">
    <property type="term" value="F:DNA-binding transcription factor activity, RNA polymerase II-specific"/>
    <property type="evidence" value="ECO:0007669"/>
    <property type="project" value="TreeGrafter"/>
</dbReference>
<keyword evidence="1" id="KW-0863">Zinc-finger</keyword>
<dbReference type="SMART" id="SM00355">
    <property type="entry name" value="ZnF_C2H2"/>
    <property type="match status" value="12"/>
</dbReference>
<feature type="region of interest" description="Disordered" evidence="2">
    <location>
        <begin position="165"/>
        <end position="242"/>
    </location>
</feature>
<feature type="domain" description="C2H2-type" evidence="3">
    <location>
        <begin position="1692"/>
        <end position="1714"/>
    </location>
</feature>
<organism evidence="4 5">
    <name type="scientific">Biomphalaria glabrata</name>
    <name type="common">Bloodfluke planorb</name>
    <name type="synonym">Freshwater snail</name>
    <dbReference type="NCBI Taxonomy" id="6526"/>
    <lineage>
        <taxon>Eukaryota</taxon>
        <taxon>Metazoa</taxon>
        <taxon>Spiralia</taxon>
        <taxon>Lophotrochozoa</taxon>
        <taxon>Mollusca</taxon>
        <taxon>Gastropoda</taxon>
        <taxon>Heterobranchia</taxon>
        <taxon>Euthyneura</taxon>
        <taxon>Panpulmonata</taxon>
        <taxon>Hygrophila</taxon>
        <taxon>Lymnaeoidea</taxon>
        <taxon>Planorbidae</taxon>
        <taxon>Biomphalaria</taxon>
    </lineage>
</organism>
<sequence length="2046" mass="227986">MATFSLGKLDAICARLKSTQQSQNAEVTRAQAKVTTASPKKICDDNEASAGGNDSEPLPAKYSRHSIIKECAGSVTTEKNKVHKGVVPSPNCEDKCVSTIPKNNNNNVETTDYNETASSSTTPSSCSTFQTADSTTADSLVSSTTGDIPNHDGTWDKFILNLTVQQSGSSSPERNPSSAPKNAPPLFSLSASSKLLQDNSTTCDPHNSSHLESDPQNTSHIDNVLPSGCETNCPEADNSASNHDVISSSTSFLFQNVDTSANVETLKSDPPANVKTSQNPPFSGNIGKAKNEDSSEKRETSINAEPFQNLEPNSTSTESVSMNGVECISQPLSEYDCKSKPSSGVSGFSSKVSPTCPSLPATGRRKSRKAAKPQRQMKDNFYFDFSDADLETSSFDKSNILCDNSELVIATSTKAVIKTPTADDLLKDDLLCPTHQSTPMTLSDIPMRHLTSENGHCLIGQSERARASKNARKKSKELSKYSSSPLDLTDSKVLVDYAQNTMNELLGIYGFGGSEAKNMLLQNFQNSPEEKSSLAVALETVNSQNRDRFESSLGPDHEVDISNTLIKKSPSSQQLASSETTNAMESASKKFVVQDSITKSLSGRKKHYTHKPINSADFNKHIKRYGTGFECGGKLCQDLGYREHYHCVDCPHKVLLRKEEMLRHYKWHKKRQDSLQHGFMRYSPTDDCSKKYGSCTHNGRQTHYHCVQNSCDKVYVSTSDVQMHANFHRKDSAIIQEGFQRFRATEDCGTTSCMFYGQRTTHFHCRRPQCHFTFKNKADMEKHKSYHQKDEILSRDGFKKFMKYEACNYANCRYSSTSNHIHCIRPGCQYVLHSSTQLYSHKRKHERRDFEFAYRNFRHLQQLTPKKMKRTGMNLPKMINPTFVENNVKSSPISGLYAVQSIPVNSSTLPIETIDTVLNLSNQKAELKVEEREDSSDFPINLAQDKTAVAVEEKIKSEASTPDIRLHAVSSSCIKKEIDSELEPEDLSLKSRPPNFTESSFSSENTQVEGLPMSNKQTKKEVDDPSVYGYCELDDETLEDEDDDDDDDDKDYGLYEEPTLVNTDREEPIETWHPVNGTTSCPTSASLEDHMLGIIAGAATLGSNISSHKIKVEHVLSSSHQSLPDPSVLLSNKRKTAIAHKHSSPEKRERDESWKKYLIRYTANDACYSRCSCLYKDHYHCRVEGCQVIFKSKDGVRSHARFHDLQDSITPLVYRHFTSGQACNETNCQYDQKEAHYHCNWTNCTHIVPDSAPTFARLEHYRIHEYAATYVGKSRSIIPGSRIDLDPLHKRRGRPPKYPKYDLPIVPKVHLTEKEITDSTIAFMHNRCPENSRIINGFKKFVVPELCPDDKCLFKGKDHYHCGRKFCHMSTDRMDVLNVHAKEFHNNITILEGYEFFERMVNCRRPVCHNNRINRHFHCVRSRCDYSFVRHSTMAQHNKKHPTVTSAVLSAPLTRSAPISSVAHTKSTPSQYVPIAPAISSPTLASPPVTLKTISNSSKNTIKSSGTYYPIPGVSKFKLTPSPSSKTASSRKTMSSNHQVIAGHPLSSGSNSILTPNGVCLTLSPIPLIAQGTPLAQQNNILAGVIPLTSPNLAPTFVNISGNTFLPTAHGQYLQPSELLTSNVLHLVQNPSAPASSSTRETVNFPNRTSSAFLQTKPEISGTWLSLKKRMYFSVQLNCGRPFCKLKKKDHYHCLDCNQAFSDPARLRTHLGKHGFRFQKSDDKTDNKVSPNALDLKISTKLDEDKGVLSESEDDPANSSLNLQPSVFASMVTATAKNEDASVAVPLNGTNFNNQSPERNSKNTSDEHLLNLSSVDDNLEESNDSILNVSSSSLTLCSSLSSPKSGSKRPFDQTTDVDAEITEPKQRKMNGSEARMGDIPGGYKRVRCGEDCGHVRCAYRQTVTHYHCTRSDCGYGFSDKLRIMQHQVRHDRLDALMGNEFQQFRASVSCERPNCEFDERASHFHCLKCMYSCADSSKVPAHRKFHAKLDKISSNGFIKYSGSADCQVATCSYFRKQTHYHCTFSGCKHAVLGPSQMAAHKLKHDQ</sequence>
<feature type="compositionally biased region" description="Low complexity" evidence="2">
    <location>
        <begin position="167"/>
        <end position="180"/>
    </location>
</feature>
<gene>
    <name evidence="4" type="primary">106072911</name>
</gene>
<dbReference type="KEGG" id="bgt:106072911"/>
<feature type="compositionally biased region" description="Polar residues" evidence="2">
    <location>
        <begin position="994"/>
        <end position="1008"/>
    </location>
</feature>
<evidence type="ECO:0000313" key="4">
    <source>
        <dbReference type="EnsemblMetazoa" id="BGLB010012-PB"/>
    </source>
</evidence>
<feature type="compositionally biased region" description="Polar residues" evidence="2">
    <location>
        <begin position="1788"/>
        <end position="1798"/>
    </location>
</feature>
<evidence type="ECO:0000256" key="1">
    <source>
        <dbReference type="PROSITE-ProRule" id="PRU00042"/>
    </source>
</evidence>
<reference evidence="4" key="1">
    <citation type="submission" date="2020-05" db="UniProtKB">
        <authorList>
            <consortium name="EnsemblMetazoa"/>
        </authorList>
    </citation>
    <scope>IDENTIFICATION</scope>
    <source>
        <strain evidence="4">BB02</strain>
    </source>
</reference>
<dbReference type="RefSeq" id="XP_013088820.2">
    <property type="nucleotide sequence ID" value="XM_013233366.2"/>
</dbReference>
<dbReference type="PROSITE" id="PS50157">
    <property type="entry name" value="ZINC_FINGER_C2H2_2"/>
    <property type="match status" value="6"/>
</dbReference>
<dbReference type="VEuPathDB" id="VectorBase:BGLAX_031727"/>
<feature type="compositionally biased region" description="Basic and acidic residues" evidence="2">
    <location>
        <begin position="289"/>
        <end position="300"/>
    </location>
</feature>
<feature type="compositionally biased region" description="Low complexity" evidence="2">
    <location>
        <begin position="116"/>
        <end position="131"/>
    </location>
</feature>
<feature type="compositionally biased region" description="Polar residues" evidence="2">
    <location>
        <begin position="310"/>
        <end position="319"/>
    </location>
</feature>
<feature type="region of interest" description="Disordered" evidence="2">
    <location>
        <begin position="984"/>
        <end position="1028"/>
    </location>
</feature>
<evidence type="ECO:0000313" key="5">
    <source>
        <dbReference type="Proteomes" id="UP000076420"/>
    </source>
</evidence>
<keyword evidence="1" id="KW-0479">Metal-binding</keyword>
<dbReference type="PROSITE" id="PS00028">
    <property type="entry name" value="ZINC_FINGER_C2H2_1"/>
    <property type="match status" value="9"/>
</dbReference>